<dbReference type="Gene3D" id="2.60.200.20">
    <property type="match status" value="1"/>
</dbReference>
<name>A0ABV3XP90_9RHOB</name>
<evidence type="ECO:0000313" key="3">
    <source>
        <dbReference type="EMBL" id="MEX5727139.1"/>
    </source>
</evidence>
<dbReference type="InterPro" id="IPR000253">
    <property type="entry name" value="FHA_dom"/>
</dbReference>
<dbReference type="Pfam" id="PF00498">
    <property type="entry name" value="FHA"/>
    <property type="match status" value="1"/>
</dbReference>
<proteinExistence type="predicted"/>
<comment type="caution">
    <text evidence="3">The sequence shown here is derived from an EMBL/GenBank/DDBJ whole genome shotgun (WGS) entry which is preliminary data.</text>
</comment>
<feature type="compositionally biased region" description="Basic and acidic residues" evidence="1">
    <location>
        <begin position="84"/>
        <end position="95"/>
    </location>
</feature>
<feature type="compositionally biased region" description="Basic and acidic residues" evidence="1">
    <location>
        <begin position="35"/>
        <end position="45"/>
    </location>
</feature>
<sequence length="305" mass="33687">MKLFRQSAAQRDRAKEQEDDLRMSTPEAETDDSDYGDRFAWRFEPEPQEDEPEPEQMPDMVAPRPRGGDRFAAAEQPFQSAMSRSERRVDHEAHGELAGLRQSLTAPDAESLRQRAPRTVAEPDEPMAGDAPLDIPTPLTGRADRRGGRVKTRLLGFDHQNGDQADPFAAKDAADRSADARFPVGWLVVMKGPGRGASFTLYSGVSQIGRGEDQAVRLDFGDDTISRSNHALLAYDSEQRKFFLGHGGKVNIVRLNDRPVLSTEEISGNDLIRIGETTLRFVAFCGSDFDWAAESAEPADDALLS</sequence>
<gene>
    <name evidence="3" type="ORF">Ga0609869_000492</name>
</gene>
<accession>A0ABV3XP90</accession>
<evidence type="ECO:0000313" key="4">
    <source>
        <dbReference type="Proteomes" id="UP001560019"/>
    </source>
</evidence>
<keyword evidence="4" id="KW-1185">Reference proteome</keyword>
<dbReference type="CDD" id="cd00060">
    <property type="entry name" value="FHA"/>
    <property type="match status" value="1"/>
</dbReference>
<feature type="compositionally biased region" description="Acidic residues" evidence="1">
    <location>
        <begin position="46"/>
        <end position="56"/>
    </location>
</feature>
<feature type="compositionally biased region" description="Basic and acidic residues" evidence="1">
    <location>
        <begin position="10"/>
        <end position="22"/>
    </location>
</feature>
<feature type="domain" description="FHA" evidence="2">
    <location>
        <begin position="208"/>
        <end position="275"/>
    </location>
</feature>
<dbReference type="EMBL" id="JBEHHI010000001">
    <property type="protein sequence ID" value="MEX5727139.1"/>
    <property type="molecule type" value="Genomic_DNA"/>
</dbReference>
<feature type="region of interest" description="Disordered" evidence="1">
    <location>
        <begin position="1"/>
        <end position="145"/>
    </location>
</feature>
<dbReference type="RefSeq" id="WP_125408110.1">
    <property type="nucleotide sequence ID" value="NZ_JBEHHI010000001.1"/>
</dbReference>
<organism evidence="3 4">
    <name type="scientific">Rhodovulum iodosum</name>
    <dbReference type="NCBI Taxonomy" id="68291"/>
    <lineage>
        <taxon>Bacteria</taxon>
        <taxon>Pseudomonadati</taxon>
        <taxon>Pseudomonadota</taxon>
        <taxon>Alphaproteobacteria</taxon>
        <taxon>Rhodobacterales</taxon>
        <taxon>Paracoccaceae</taxon>
        <taxon>Rhodovulum</taxon>
    </lineage>
</organism>
<protein>
    <recommendedName>
        <fullName evidence="2">FHA domain-containing protein</fullName>
    </recommendedName>
</protein>
<dbReference type="InterPro" id="IPR008984">
    <property type="entry name" value="SMAD_FHA_dom_sf"/>
</dbReference>
<evidence type="ECO:0000259" key="2">
    <source>
        <dbReference type="Pfam" id="PF00498"/>
    </source>
</evidence>
<dbReference type="SUPFAM" id="SSF49879">
    <property type="entry name" value="SMAD/FHA domain"/>
    <property type="match status" value="1"/>
</dbReference>
<evidence type="ECO:0000256" key="1">
    <source>
        <dbReference type="SAM" id="MobiDB-lite"/>
    </source>
</evidence>
<dbReference type="Proteomes" id="UP001560019">
    <property type="component" value="Unassembled WGS sequence"/>
</dbReference>
<reference evidence="3 4" key="1">
    <citation type="submission" date="2024-06" db="EMBL/GenBank/DDBJ databases">
        <title>Genome of Rhodovulum iodosum, a marine photoferrotroph.</title>
        <authorList>
            <person name="Bianchini G."/>
            <person name="Nikeleit V."/>
            <person name="Kappler A."/>
            <person name="Bryce C."/>
            <person name="Sanchez-Baracaldo P."/>
        </authorList>
    </citation>
    <scope>NUCLEOTIDE SEQUENCE [LARGE SCALE GENOMIC DNA]</scope>
    <source>
        <strain evidence="3 4">UT/N1</strain>
    </source>
</reference>